<reference evidence="1 2" key="1">
    <citation type="submission" date="2015-08" db="EMBL/GenBank/DDBJ databases">
        <title>Next Generation Sequencing and Analysis of the Genome of Puccinia sorghi L Schw, the Causal Agent of Maize Common Rust.</title>
        <authorList>
            <person name="Rochi L."/>
            <person name="Burguener G."/>
            <person name="Darino M."/>
            <person name="Turjanski A."/>
            <person name="Kreff E."/>
            <person name="Dieguez M.J."/>
            <person name="Sacco F."/>
        </authorList>
    </citation>
    <scope>NUCLEOTIDE SEQUENCE [LARGE SCALE GENOMIC DNA]</scope>
    <source>
        <strain evidence="1 2">RO10H11247</strain>
    </source>
</reference>
<evidence type="ECO:0000313" key="1">
    <source>
        <dbReference type="EMBL" id="KNZ45538.1"/>
    </source>
</evidence>
<gene>
    <name evidence="1" type="ORF">VP01_801g11</name>
</gene>
<protein>
    <submittedName>
        <fullName evidence="1">Uncharacterized protein</fullName>
    </submittedName>
</protein>
<sequence>MSVSLGPYELSPSTQVVLSDPYAIKVLQPKNKNEQIAQRDQDQLTGIRVYYEDLVISQELSQEMVSMSRAVVMATFVSDLQKNGMTSLLSGHLLLEVVGLNPPNKHGCMEAPLCACCLDHTPNPYPLAHLENRPHLVQVQVHSQLTLAA</sequence>
<dbReference type="STRING" id="27349.A0A0L6UAF4"/>
<dbReference type="AlphaFoldDB" id="A0A0L6UAF4"/>
<accession>A0A0L6UAF4</accession>
<dbReference type="VEuPathDB" id="FungiDB:VP01_801g11"/>
<dbReference type="OrthoDB" id="8062037at2759"/>
<dbReference type="EMBL" id="LAVV01013517">
    <property type="protein sequence ID" value="KNZ45538.1"/>
    <property type="molecule type" value="Genomic_DNA"/>
</dbReference>
<proteinExistence type="predicted"/>
<organism evidence="1 2">
    <name type="scientific">Puccinia sorghi</name>
    <dbReference type="NCBI Taxonomy" id="27349"/>
    <lineage>
        <taxon>Eukaryota</taxon>
        <taxon>Fungi</taxon>
        <taxon>Dikarya</taxon>
        <taxon>Basidiomycota</taxon>
        <taxon>Pucciniomycotina</taxon>
        <taxon>Pucciniomycetes</taxon>
        <taxon>Pucciniales</taxon>
        <taxon>Pucciniaceae</taxon>
        <taxon>Puccinia</taxon>
    </lineage>
</organism>
<name>A0A0L6UAF4_9BASI</name>
<comment type="caution">
    <text evidence="1">The sequence shown here is derived from an EMBL/GenBank/DDBJ whole genome shotgun (WGS) entry which is preliminary data.</text>
</comment>
<evidence type="ECO:0000313" key="2">
    <source>
        <dbReference type="Proteomes" id="UP000037035"/>
    </source>
</evidence>
<dbReference type="Proteomes" id="UP000037035">
    <property type="component" value="Unassembled WGS sequence"/>
</dbReference>
<keyword evidence="2" id="KW-1185">Reference proteome</keyword>